<organism evidence="1 2">
    <name type="scientific">Geosporobacter ferrireducens</name>
    <dbReference type="NCBI Taxonomy" id="1424294"/>
    <lineage>
        <taxon>Bacteria</taxon>
        <taxon>Bacillati</taxon>
        <taxon>Bacillota</taxon>
        <taxon>Clostridia</taxon>
        <taxon>Peptostreptococcales</taxon>
        <taxon>Thermotaleaceae</taxon>
        <taxon>Geosporobacter</taxon>
    </lineage>
</organism>
<sequence>MEIQRHPSSILNLAKEIIKVVDAYWTRRITEKELNEYMTYWAHHEAEKLFRANEWNPTIKQRVGSKRLKVMEKMLSGYQIKM</sequence>
<gene>
    <name evidence="1" type="ORF">Gferi_01265</name>
</gene>
<name>A0A1D8GBQ8_9FIRM</name>
<proteinExistence type="predicted"/>
<dbReference type="RefSeq" id="WP_069973892.1">
    <property type="nucleotide sequence ID" value="NZ_CP017269.1"/>
</dbReference>
<evidence type="ECO:0000313" key="2">
    <source>
        <dbReference type="Proteomes" id="UP000095743"/>
    </source>
</evidence>
<dbReference type="AlphaFoldDB" id="A0A1D8GBQ8"/>
<dbReference type="OrthoDB" id="1919713at2"/>
<dbReference type="STRING" id="1424294.Gferi_01265"/>
<dbReference type="EMBL" id="CP017269">
    <property type="protein sequence ID" value="AOT68339.1"/>
    <property type="molecule type" value="Genomic_DNA"/>
</dbReference>
<dbReference type="NCBIfam" id="TIGR04540">
    <property type="entry name" value="CLB_0814_fam"/>
    <property type="match status" value="1"/>
</dbReference>
<dbReference type="Proteomes" id="UP000095743">
    <property type="component" value="Chromosome"/>
</dbReference>
<protein>
    <submittedName>
        <fullName evidence="1">Uncharacterized protein</fullName>
    </submittedName>
</protein>
<keyword evidence="2" id="KW-1185">Reference proteome</keyword>
<reference evidence="1 2" key="1">
    <citation type="submission" date="2016-09" db="EMBL/GenBank/DDBJ databases">
        <title>Genomic analysis reveals versatility of anaerobic energy metabolism of Geosporobacter ferrireducens IRF9 of phylum Firmicutes.</title>
        <authorList>
            <person name="Kim S.-J."/>
        </authorList>
    </citation>
    <scope>NUCLEOTIDE SEQUENCE [LARGE SCALE GENOMIC DNA]</scope>
    <source>
        <strain evidence="1 2">IRF9</strain>
    </source>
</reference>
<dbReference type="KEGG" id="gfe:Gferi_01265"/>
<accession>A0A1D8GBQ8</accession>
<dbReference type="InterPro" id="IPR030902">
    <property type="entry name" value="CLB_0814_fam"/>
</dbReference>
<evidence type="ECO:0000313" key="1">
    <source>
        <dbReference type="EMBL" id="AOT68339.1"/>
    </source>
</evidence>